<protein>
    <recommendedName>
        <fullName evidence="4">HTH La-type RNA-binding domain-containing protein</fullName>
    </recommendedName>
</protein>
<dbReference type="InterPro" id="IPR006607">
    <property type="entry name" value="DM15"/>
</dbReference>
<feature type="compositionally biased region" description="Polar residues" evidence="3">
    <location>
        <begin position="573"/>
        <end position="583"/>
    </location>
</feature>
<dbReference type="CDD" id="cd07323">
    <property type="entry name" value="LAM"/>
    <property type="match status" value="1"/>
</dbReference>
<gene>
    <name evidence="5" type="ORF">HRR80_005850</name>
</gene>
<accession>A0AAN6ERL9</accession>
<dbReference type="Pfam" id="PF21071">
    <property type="entry name" value="LARP1_HEAT"/>
    <property type="match status" value="1"/>
</dbReference>
<dbReference type="EMBL" id="JAJGCB010000011">
    <property type="protein sequence ID" value="KAJ8990365.1"/>
    <property type="molecule type" value="Genomic_DNA"/>
</dbReference>
<dbReference type="SMART" id="SM00715">
    <property type="entry name" value="LA"/>
    <property type="match status" value="1"/>
</dbReference>
<feature type="compositionally biased region" description="Basic and acidic residues" evidence="3">
    <location>
        <begin position="290"/>
        <end position="312"/>
    </location>
</feature>
<feature type="compositionally biased region" description="Polar residues" evidence="3">
    <location>
        <begin position="607"/>
        <end position="618"/>
    </location>
</feature>
<dbReference type="SUPFAM" id="SSF46785">
    <property type="entry name" value="Winged helix' DNA-binding domain"/>
    <property type="match status" value="1"/>
</dbReference>
<feature type="region of interest" description="Disordered" evidence="3">
    <location>
        <begin position="940"/>
        <end position="987"/>
    </location>
</feature>
<feature type="compositionally biased region" description="Polar residues" evidence="3">
    <location>
        <begin position="433"/>
        <end position="447"/>
    </location>
</feature>
<feature type="compositionally biased region" description="Basic and acidic residues" evidence="3">
    <location>
        <begin position="225"/>
        <end position="269"/>
    </location>
</feature>
<organism evidence="5 6">
    <name type="scientific">Exophiala dermatitidis</name>
    <name type="common">Black yeast-like fungus</name>
    <name type="synonym">Wangiella dermatitidis</name>
    <dbReference type="NCBI Taxonomy" id="5970"/>
    <lineage>
        <taxon>Eukaryota</taxon>
        <taxon>Fungi</taxon>
        <taxon>Dikarya</taxon>
        <taxon>Ascomycota</taxon>
        <taxon>Pezizomycotina</taxon>
        <taxon>Eurotiomycetes</taxon>
        <taxon>Chaetothyriomycetidae</taxon>
        <taxon>Chaetothyriales</taxon>
        <taxon>Herpotrichiellaceae</taxon>
        <taxon>Exophiala</taxon>
    </lineage>
</organism>
<feature type="compositionally biased region" description="Polar residues" evidence="3">
    <location>
        <begin position="475"/>
        <end position="485"/>
    </location>
</feature>
<evidence type="ECO:0000313" key="5">
    <source>
        <dbReference type="EMBL" id="KAJ8990365.1"/>
    </source>
</evidence>
<reference evidence="5" key="1">
    <citation type="submission" date="2023-01" db="EMBL/GenBank/DDBJ databases">
        <title>Exophiala dermititidis isolated from Cystic Fibrosis Patient.</title>
        <authorList>
            <person name="Kurbessoian T."/>
            <person name="Crocker A."/>
            <person name="Murante D."/>
            <person name="Hogan D.A."/>
            <person name="Stajich J.E."/>
        </authorList>
    </citation>
    <scope>NUCLEOTIDE SEQUENCE</scope>
    <source>
        <strain evidence="5">Ex8</strain>
    </source>
</reference>
<feature type="compositionally biased region" description="Polar residues" evidence="3">
    <location>
        <begin position="208"/>
        <end position="219"/>
    </location>
</feature>
<feature type="region of interest" description="Disordered" evidence="3">
    <location>
        <begin position="890"/>
        <end position="910"/>
    </location>
</feature>
<keyword evidence="1 2" id="KW-0694">RNA-binding</keyword>
<dbReference type="GO" id="GO:0045727">
    <property type="term" value="P:positive regulation of translation"/>
    <property type="evidence" value="ECO:0007669"/>
    <property type="project" value="TreeGrafter"/>
</dbReference>
<dbReference type="InterPro" id="IPR045180">
    <property type="entry name" value="La_dom_prot"/>
</dbReference>
<proteinExistence type="predicted"/>
<feature type="compositionally biased region" description="Basic and acidic residues" evidence="3">
    <location>
        <begin position="190"/>
        <end position="204"/>
    </location>
</feature>
<sequence>MSTPSGTGAAAPVFSYAQAAKGLTPSTSAQQTPRNDSPAASEKGAKDQAAAESSNTTLALKSNTDDKSNLDAGAAKPSVQKVTEKENVPPTQQQSQTQNQDDQSSNGRSNSTGNDPTQESQKDETRPSMPNGRSYSEQSVESSRENGAPSAGDKKSKDGDDDWEKVSVPSMTAEKPLKAAPIPAVNIWQQRKEAQEAKKKELAEQQRGSVPTTPAQTPKSGGGSEDVKRKSISKDAASGEKDAKNVDNTRVNSRKDAASGRASRADRADTGIPPPVGDAQSWPTPETSNVEERRKSSVYEKVEKPEAKEQAQKSHGKQWVPMRFVPTAKFETQLPPAAARRGGRGGARGGRDTNGRAGYAGSPVEKQDSPGSMGPPPLPRPSGEQDRGRKSETHRGARGASVPTSSTRPINGDEAAADSAKPSATPAKGDATNDATSNVTSTQQNGEEQVPKTTETSRSSSRHTAQAGNRLPNGEGNTQPEQASNGWGHASEPSVRYPYNYDRFKGSASRGNGDFSRERGSGRHREWSRDKPDSAREKVESWRDREHSGEHGHRRESRPERGRGGYRGRGNHSYNPTYGTSHAYTAPLPQNGFEAPRSTSHAEGRSRQASQPFQPTQPASNASSNARSQSIPVGMMFPGYYNGAAVMGQGLPGVQTDMSVYGYPSPLQLQPGIMSAVPYNDPLNSYALLSMVMTQVEYYFSIDNLCKDLFLRKHMDGQGYVPLDVIANFKRIKTLTEDNMTIDTLRYVCQQVKSVEFFSGADGVDRLRRRDNWRDFVLPVEERFESARNDGPPAETYVQQPQHEQAPPFHPSFGFGQVRSPPMNVAAMNGSFHAESPMTFIPGAPAEGHVAGGPFIPASFDAISPGETRGPSVSPYSQAVPDVRSPPLRAPAPANHVNGHHRQVSRADIEDDMFPDEHIPNINIRMQPRFFAGQEMTSSFTGIPEAPASETSNERKDSEAAQGTGLRGGAGSPQQLGQAHNVPYGFPNATATGDGSIIYFAKDGQETQLPPPQLGQYDQTYQSLHDVALQQRQLGVEGALEPLYSFWGDFLVDKFNLGMYQEFKTTALNEREQGNDSGMSHLIRYYSKLLAGPIPVSERLASDMVDLLREDKSEDRAVFHALRAAWRNGATNMKTIKRLGDVLTAEEKAELDKSG</sequence>
<feature type="compositionally biased region" description="Polar residues" evidence="3">
    <location>
        <begin position="131"/>
        <end position="141"/>
    </location>
</feature>
<dbReference type="PANTHER" id="PTHR22792:SF132">
    <property type="entry name" value="LA-RELATED PROTEIN 1"/>
    <property type="match status" value="1"/>
</dbReference>
<dbReference type="Pfam" id="PF05383">
    <property type="entry name" value="La"/>
    <property type="match status" value="1"/>
</dbReference>
<evidence type="ECO:0000313" key="6">
    <source>
        <dbReference type="Proteomes" id="UP001161757"/>
    </source>
</evidence>
<dbReference type="PROSITE" id="PS50961">
    <property type="entry name" value="HTH_LA"/>
    <property type="match status" value="1"/>
</dbReference>
<evidence type="ECO:0000259" key="4">
    <source>
        <dbReference type="PROSITE" id="PS50961"/>
    </source>
</evidence>
<feature type="compositionally biased region" description="Polar residues" evidence="3">
    <location>
        <begin position="107"/>
        <end position="119"/>
    </location>
</feature>
<feature type="compositionally biased region" description="Polar residues" evidence="3">
    <location>
        <begin position="51"/>
        <end position="62"/>
    </location>
</feature>
<evidence type="ECO:0000256" key="3">
    <source>
        <dbReference type="SAM" id="MobiDB-lite"/>
    </source>
</evidence>
<dbReference type="Gene3D" id="1.10.10.10">
    <property type="entry name" value="Winged helix-like DNA-binding domain superfamily/Winged helix DNA-binding domain"/>
    <property type="match status" value="1"/>
</dbReference>
<dbReference type="GO" id="GO:0000339">
    <property type="term" value="F:RNA cap binding"/>
    <property type="evidence" value="ECO:0007669"/>
    <property type="project" value="InterPro"/>
</dbReference>
<feature type="compositionally biased region" description="Basic and acidic residues" evidence="3">
    <location>
        <begin position="383"/>
        <end position="395"/>
    </location>
</feature>
<dbReference type="PANTHER" id="PTHR22792">
    <property type="entry name" value="LUPUS LA PROTEIN-RELATED"/>
    <property type="match status" value="1"/>
</dbReference>
<name>A0AAN6ERL9_EXODE</name>
<evidence type="ECO:0000256" key="2">
    <source>
        <dbReference type="PROSITE-ProRule" id="PRU00332"/>
    </source>
</evidence>
<dbReference type="InterPro" id="IPR036390">
    <property type="entry name" value="WH_DNA-bd_sf"/>
</dbReference>
<dbReference type="InterPro" id="IPR036388">
    <property type="entry name" value="WH-like_DNA-bd_sf"/>
</dbReference>
<feature type="compositionally biased region" description="Low complexity" evidence="3">
    <location>
        <begin position="453"/>
        <end position="464"/>
    </location>
</feature>
<dbReference type="AlphaFoldDB" id="A0AAN6ERL9"/>
<evidence type="ECO:0000256" key="1">
    <source>
        <dbReference type="ARBA" id="ARBA00022884"/>
    </source>
</evidence>
<feature type="domain" description="HTH La-type RNA-binding" evidence="4">
    <location>
        <begin position="682"/>
        <end position="782"/>
    </location>
</feature>
<feature type="compositionally biased region" description="Polar residues" evidence="3">
    <location>
        <begin position="24"/>
        <end position="35"/>
    </location>
</feature>
<dbReference type="GO" id="GO:0005829">
    <property type="term" value="C:cytosol"/>
    <property type="evidence" value="ECO:0007669"/>
    <property type="project" value="TreeGrafter"/>
</dbReference>
<feature type="region of interest" description="Disordered" evidence="3">
    <location>
        <begin position="22"/>
        <end position="627"/>
    </location>
</feature>
<dbReference type="GO" id="GO:0048255">
    <property type="term" value="P:mRNA stabilization"/>
    <property type="evidence" value="ECO:0007669"/>
    <property type="project" value="InterPro"/>
</dbReference>
<dbReference type="GO" id="GO:0010494">
    <property type="term" value="C:cytoplasmic stress granule"/>
    <property type="evidence" value="ECO:0007669"/>
    <property type="project" value="TreeGrafter"/>
</dbReference>
<comment type="caution">
    <text evidence="5">The sequence shown here is derived from an EMBL/GenBank/DDBJ whole genome shotgun (WGS) entry which is preliminary data.</text>
</comment>
<dbReference type="Proteomes" id="UP001161757">
    <property type="component" value="Unassembled WGS sequence"/>
</dbReference>
<dbReference type="InterPro" id="IPR006630">
    <property type="entry name" value="La_HTH"/>
</dbReference>
<feature type="compositionally biased region" description="Low complexity" evidence="3">
    <location>
        <begin position="91"/>
        <end position="106"/>
    </location>
</feature>
<dbReference type="SMART" id="SM00684">
    <property type="entry name" value="DM15"/>
    <property type="match status" value="2"/>
</dbReference>
<feature type="compositionally biased region" description="Basic and acidic residues" evidence="3">
    <location>
        <begin position="515"/>
        <end position="563"/>
    </location>
</feature>